<dbReference type="PANTHER" id="PTHR48103">
    <property type="entry name" value="MIDASIN-RELATED"/>
    <property type="match status" value="1"/>
</dbReference>
<evidence type="ECO:0000313" key="5">
    <source>
        <dbReference type="Proteomes" id="UP000594638"/>
    </source>
</evidence>
<feature type="compositionally biased region" description="Acidic residues" evidence="3">
    <location>
        <begin position="388"/>
        <end position="402"/>
    </location>
</feature>
<evidence type="ECO:0000256" key="3">
    <source>
        <dbReference type="SAM" id="MobiDB-lite"/>
    </source>
</evidence>
<dbReference type="GO" id="GO:0030687">
    <property type="term" value="C:preribosome, large subunit precursor"/>
    <property type="evidence" value="ECO:0007669"/>
    <property type="project" value="TreeGrafter"/>
</dbReference>
<dbReference type="GO" id="GO:0005634">
    <property type="term" value="C:nucleus"/>
    <property type="evidence" value="ECO:0007669"/>
    <property type="project" value="TreeGrafter"/>
</dbReference>
<feature type="region of interest" description="Disordered" evidence="3">
    <location>
        <begin position="309"/>
        <end position="338"/>
    </location>
</feature>
<dbReference type="GO" id="GO:0000027">
    <property type="term" value="P:ribosomal large subunit assembly"/>
    <property type="evidence" value="ECO:0007669"/>
    <property type="project" value="TreeGrafter"/>
</dbReference>
<gene>
    <name evidence="4" type="ORF">OLEA9_A002121</name>
</gene>
<sequence length="586" mass="65722">MWQQKQLFDGFYTMLYDEHLLLQMVEDHHLNNCLIVKDEVQIIHMFIQKFFLDFQKSKDLLDLYLLGGNKDITAVGAVLNHYDITKEMEQLVNMNFQLIQKFEENLSAFQKQDGNRLVQEILLGHFRDLLEKANITAKEFYSSLRARNLSNNMDGDPNRHEGNMIEVESCFSNAIKGTYKHIHDALQRVGSLKYDHAVSADSLKNMNEWKIRFERDIENLLLVNICEDVVKTIQFARQLLNYYGERNASLCTSVGEHLRQLYFLLGVIMAFGDKLLQDFVTMHGMVATLTHVLANVFATLFSKGFGTIEDQSNGDADDTTKDAHGTSMGEGAGLNDVSDQITDEDQLLGASEKPNEDKNDSSDVPNKNEKGIEMEQDFSASAFSVSEDSGDDENDDTGDEQLDSAMGETGLDSEIVEEKTGDPGDDENPNILNEKYETGPSAKDTASNEKQLRAGKDSACGDDDAGDLHPNESSENIDANGKEEGPDDIEDMNVDKDYAFLDPTGLILDDQNPGPEEDIHRDDMDVTEAMKDGEPEDFEGSDPNNNEEKDNLMDENLDEAESEQLGETAEKVNGQESNKEMDFETP</sequence>
<feature type="region of interest" description="Disordered" evidence="3">
    <location>
        <begin position="349"/>
        <end position="368"/>
    </location>
</feature>
<dbReference type="EMBL" id="CACTIH010005868">
    <property type="protein sequence ID" value="CAA3002691.1"/>
    <property type="molecule type" value="Genomic_DNA"/>
</dbReference>
<feature type="compositionally biased region" description="Acidic residues" evidence="3">
    <location>
        <begin position="553"/>
        <end position="564"/>
    </location>
</feature>
<feature type="compositionally biased region" description="Basic and acidic residues" evidence="3">
    <location>
        <begin position="353"/>
        <end position="368"/>
    </location>
</feature>
<name>A0A8S0TBZ8_OLEEU</name>
<evidence type="ECO:0000313" key="4">
    <source>
        <dbReference type="EMBL" id="CAA3002691.1"/>
    </source>
</evidence>
<dbReference type="Gramene" id="OE9A002121T1">
    <property type="protein sequence ID" value="OE9A002121C1"/>
    <property type="gene ID" value="OE9A002121"/>
</dbReference>
<reference evidence="4 5" key="1">
    <citation type="submission" date="2019-12" db="EMBL/GenBank/DDBJ databases">
        <authorList>
            <person name="Alioto T."/>
            <person name="Alioto T."/>
            <person name="Gomez Garrido J."/>
        </authorList>
    </citation>
    <scope>NUCLEOTIDE SEQUENCE [LARGE SCALE GENOMIC DNA]</scope>
</reference>
<feature type="compositionally biased region" description="Basic and acidic residues" evidence="3">
    <location>
        <begin position="517"/>
        <end position="533"/>
    </location>
</feature>
<proteinExistence type="predicted"/>
<feature type="region of interest" description="Disordered" evidence="3">
    <location>
        <begin position="382"/>
        <end position="586"/>
    </location>
</feature>
<keyword evidence="2" id="KW-0067">ATP-binding</keyword>
<keyword evidence="5" id="KW-1185">Reference proteome</keyword>
<comment type="caution">
    <text evidence="4">The sequence shown here is derived from an EMBL/GenBank/DDBJ whole genome shotgun (WGS) entry which is preliminary data.</text>
</comment>
<dbReference type="AlphaFoldDB" id="A0A8S0TBZ8"/>
<dbReference type="GO" id="GO:0000055">
    <property type="term" value="P:ribosomal large subunit export from nucleus"/>
    <property type="evidence" value="ECO:0007669"/>
    <property type="project" value="TreeGrafter"/>
</dbReference>
<evidence type="ECO:0000256" key="1">
    <source>
        <dbReference type="ARBA" id="ARBA00022741"/>
    </source>
</evidence>
<dbReference type="OrthoDB" id="5186at2759"/>
<feature type="compositionally biased region" description="Basic and acidic residues" evidence="3">
    <location>
        <begin position="577"/>
        <end position="586"/>
    </location>
</feature>
<dbReference type="GO" id="GO:0005524">
    <property type="term" value="F:ATP binding"/>
    <property type="evidence" value="ECO:0007669"/>
    <property type="project" value="UniProtKB-KW"/>
</dbReference>
<evidence type="ECO:0000256" key="2">
    <source>
        <dbReference type="ARBA" id="ARBA00022840"/>
    </source>
</evidence>
<keyword evidence="1" id="KW-0547">Nucleotide-binding</keyword>
<dbReference type="Proteomes" id="UP000594638">
    <property type="component" value="Unassembled WGS sequence"/>
</dbReference>
<protein>
    <submittedName>
        <fullName evidence="4">Midasin</fullName>
    </submittedName>
</protein>
<organism evidence="4 5">
    <name type="scientific">Olea europaea subsp. europaea</name>
    <dbReference type="NCBI Taxonomy" id="158383"/>
    <lineage>
        <taxon>Eukaryota</taxon>
        <taxon>Viridiplantae</taxon>
        <taxon>Streptophyta</taxon>
        <taxon>Embryophyta</taxon>
        <taxon>Tracheophyta</taxon>
        <taxon>Spermatophyta</taxon>
        <taxon>Magnoliopsida</taxon>
        <taxon>eudicotyledons</taxon>
        <taxon>Gunneridae</taxon>
        <taxon>Pentapetalae</taxon>
        <taxon>asterids</taxon>
        <taxon>lamiids</taxon>
        <taxon>Lamiales</taxon>
        <taxon>Oleaceae</taxon>
        <taxon>Oleeae</taxon>
        <taxon>Olea</taxon>
    </lineage>
</organism>
<accession>A0A8S0TBZ8</accession>
<dbReference type="PANTHER" id="PTHR48103:SF2">
    <property type="entry name" value="MIDASIN"/>
    <property type="match status" value="1"/>
</dbReference>
<feature type="compositionally biased region" description="Basic and acidic residues" evidence="3">
    <location>
        <begin position="446"/>
        <end position="456"/>
    </location>
</feature>